<dbReference type="InterPro" id="IPR011051">
    <property type="entry name" value="RmlC_Cupin_sf"/>
</dbReference>
<dbReference type="OrthoDB" id="1973590at2"/>
<dbReference type="Pfam" id="PF00190">
    <property type="entry name" value="Cupin_1"/>
    <property type="match status" value="1"/>
</dbReference>
<dbReference type="InterPro" id="IPR014710">
    <property type="entry name" value="RmlC-like_jellyroll"/>
</dbReference>
<organism evidence="3 4">
    <name type="scientific">Niallia nealsonii</name>
    <dbReference type="NCBI Taxonomy" id="115979"/>
    <lineage>
        <taxon>Bacteria</taxon>
        <taxon>Bacillati</taxon>
        <taxon>Bacillota</taxon>
        <taxon>Bacilli</taxon>
        <taxon>Bacillales</taxon>
        <taxon>Bacillaceae</taxon>
        <taxon>Niallia</taxon>
    </lineage>
</organism>
<feature type="domain" description="Cupin type-1" evidence="2">
    <location>
        <begin position="20"/>
        <end position="166"/>
    </location>
</feature>
<dbReference type="Gene3D" id="2.60.120.10">
    <property type="entry name" value="Jelly Rolls"/>
    <property type="match status" value="1"/>
</dbReference>
<keyword evidence="4" id="KW-1185">Reference proteome</keyword>
<evidence type="ECO:0000259" key="2">
    <source>
        <dbReference type="SMART" id="SM00835"/>
    </source>
</evidence>
<dbReference type="InterPro" id="IPR050253">
    <property type="entry name" value="Seed_Storage-Functional"/>
</dbReference>
<reference evidence="3 4" key="1">
    <citation type="journal article" date="2003" name="Int. J. Syst. Evol. Microbiol.">
        <title>Bacillus nealsonii sp. nov., isolated from a spacecraft-assembly facility, whose spores are gamma-radiation resistant.</title>
        <authorList>
            <person name="Venkateswaran K."/>
            <person name="Kempf M."/>
            <person name="Chen F."/>
            <person name="Satomi M."/>
            <person name="Nicholson W."/>
            <person name="Kern R."/>
        </authorList>
    </citation>
    <scope>NUCLEOTIDE SEQUENCE [LARGE SCALE GENOMIC DNA]</scope>
    <source>
        <strain evidence="3 4">FO-92</strain>
    </source>
</reference>
<sequence length="225" mass="25442">MSKSGYVPDNTNIKQTSGTPNLIFNSRDNVFFERDADNIAYKVTSTQLPAMIGGAFVDLHLTKGHMREPHWHPNSWELDVVVAGEAMISIVDPDTKKLHNYHAKLGDVVFIPMAWWHWIRPVSEKLHLHLFFNNDQFESAEGSDTLRLTPPEVFQIAYGLDSEKIANVLSSITESVVISSPNSNRFAIPEDFSSNKLSLKQEDTENKSNKAEKISININNKLIDY</sequence>
<dbReference type="SMART" id="SM00835">
    <property type="entry name" value="Cupin_1"/>
    <property type="match status" value="1"/>
</dbReference>
<dbReference type="RefSeq" id="WP_101176945.1">
    <property type="nucleotide sequence ID" value="NZ_PISE01000017.1"/>
</dbReference>
<evidence type="ECO:0000313" key="4">
    <source>
        <dbReference type="Proteomes" id="UP000233375"/>
    </source>
</evidence>
<dbReference type="InterPro" id="IPR006045">
    <property type="entry name" value="Cupin_1"/>
</dbReference>
<name>A0A2N0Z389_9BACI</name>
<dbReference type="PANTHER" id="PTHR31189:SF7">
    <property type="entry name" value="OS03G0197300 PROTEIN"/>
    <property type="match status" value="1"/>
</dbReference>
<protein>
    <submittedName>
        <fullName evidence="3">Cupin domain-containing protein</fullName>
    </submittedName>
</protein>
<proteinExistence type="predicted"/>
<comment type="caution">
    <text evidence="3">The sequence shown here is derived from an EMBL/GenBank/DDBJ whole genome shotgun (WGS) entry which is preliminary data.</text>
</comment>
<feature type="region of interest" description="Disordered" evidence="1">
    <location>
        <begin position="1"/>
        <end position="20"/>
    </location>
</feature>
<dbReference type="AlphaFoldDB" id="A0A2N0Z389"/>
<dbReference type="Proteomes" id="UP000233375">
    <property type="component" value="Unassembled WGS sequence"/>
</dbReference>
<evidence type="ECO:0000256" key="1">
    <source>
        <dbReference type="SAM" id="MobiDB-lite"/>
    </source>
</evidence>
<dbReference type="EMBL" id="PISE01000017">
    <property type="protein sequence ID" value="PKG23982.1"/>
    <property type="molecule type" value="Genomic_DNA"/>
</dbReference>
<gene>
    <name evidence="3" type="ORF">CWS01_09460</name>
</gene>
<evidence type="ECO:0000313" key="3">
    <source>
        <dbReference type="EMBL" id="PKG23982.1"/>
    </source>
</evidence>
<dbReference type="CDD" id="cd20306">
    <property type="entry name" value="cupin_OxDC-like"/>
    <property type="match status" value="1"/>
</dbReference>
<dbReference type="SUPFAM" id="SSF51182">
    <property type="entry name" value="RmlC-like cupins"/>
    <property type="match status" value="1"/>
</dbReference>
<dbReference type="PANTHER" id="PTHR31189">
    <property type="entry name" value="OS03G0336100 PROTEIN-RELATED"/>
    <property type="match status" value="1"/>
</dbReference>
<accession>A0A2N0Z389</accession>